<organism evidence="3 4">
    <name type="scientific">Rhodovastum atsumiense</name>
    <dbReference type="NCBI Taxonomy" id="504468"/>
    <lineage>
        <taxon>Bacteria</taxon>
        <taxon>Pseudomonadati</taxon>
        <taxon>Pseudomonadota</taxon>
        <taxon>Alphaproteobacteria</taxon>
        <taxon>Acetobacterales</taxon>
        <taxon>Acetobacteraceae</taxon>
        <taxon>Rhodovastum</taxon>
    </lineage>
</organism>
<proteinExistence type="inferred from homology"/>
<dbReference type="Pfam" id="PF03960">
    <property type="entry name" value="ArsC"/>
    <property type="match status" value="1"/>
</dbReference>
<dbReference type="Gene3D" id="3.40.30.10">
    <property type="entry name" value="Glutaredoxin"/>
    <property type="match status" value="1"/>
</dbReference>
<evidence type="ECO:0000256" key="1">
    <source>
        <dbReference type="ARBA" id="ARBA00007198"/>
    </source>
</evidence>
<evidence type="ECO:0008006" key="5">
    <source>
        <dbReference type="Google" id="ProtNLM"/>
    </source>
</evidence>
<dbReference type="PANTHER" id="PTHR30041:SF8">
    <property type="entry name" value="PROTEIN YFFB"/>
    <property type="match status" value="1"/>
</dbReference>
<dbReference type="Proteomes" id="UP000325255">
    <property type="component" value="Unassembled WGS sequence"/>
</dbReference>
<dbReference type="InterPro" id="IPR006660">
    <property type="entry name" value="Arsenate_reductase-like"/>
</dbReference>
<evidence type="ECO:0000256" key="2">
    <source>
        <dbReference type="PROSITE-ProRule" id="PRU01282"/>
    </source>
</evidence>
<dbReference type="PROSITE" id="PS51353">
    <property type="entry name" value="ARSC"/>
    <property type="match status" value="1"/>
</dbReference>
<comment type="caution">
    <text evidence="3">The sequence shown here is derived from an EMBL/GenBank/DDBJ whole genome shotgun (WGS) entry which is preliminary data.</text>
</comment>
<dbReference type="AlphaFoldDB" id="A0A5M6IYZ6"/>
<dbReference type="RefSeq" id="WP_150039622.1">
    <property type="nucleotide sequence ID" value="NZ_OW485601.1"/>
</dbReference>
<dbReference type="SUPFAM" id="SSF52833">
    <property type="entry name" value="Thioredoxin-like"/>
    <property type="match status" value="1"/>
</dbReference>
<name>A0A5M6IYZ6_9PROT</name>
<dbReference type="NCBIfam" id="TIGR01616">
    <property type="entry name" value="nitro_assoc"/>
    <property type="match status" value="1"/>
</dbReference>
<protein>
    <recommendedName>
        <fullName evidence="5">Nitrogenase-associated protein</fullName>
    </recommendedName>
</protein>
<reference evidence="3 4" key="1">
    <citation type="submission" date="2019-09" db="EMBL/GenBank/DDBJ databases">
        <title>Genome sequence of Rhodovastum atsumiense, a diverse member of the Acetobacteraceae family of non-sulfur purple photosynthetic bacteria.</title>
        <authorList>
            <person name="Meyer T."/>
            <person name="Kyndt J."/>
        </authorList>
    </citation>
    <scope>NUCLEOTIDE SEQUENCE [LARGE SCALE GENOMIC DNA]</scope>
    <source>
        <strain evidence="3 4">DSM 21279</strain>
    </source>
</reference>
<keyword evidence="4" id="KW-1185">Reference proteome</keyword>
<dbReference type="InterPro" id="IPR036249">
    <property type="entry name" value="Thioredoxin-like_sf"/>
</dbReference>
<dbReference type="InterPro" id="IPR006503">
    <property type="entry name" value="Nase-assoc"/>
</dbReference>
<evidence type="ECO:0000313" key="4">
    <source>
        <dbReference type="Proteomes" id="UP000325255"/>
    </source>
</evidence>
<comment type="similarity">
    <text evidence="1 2">Belongs to the ArsC family.</text>
</comment>
<evidence type="ECO:0000313" key="3">
    <source>
        <dbReference type="EMBL" id="KAA5613511.1"/>
    </source>
</evidence>
<dbReference type="EMBL" id="VWPK01000006">
    <property type="protein sequence ID" value="KAA5613511.1"/>
    <property type="molecule type" value="Genomic_DNA"/>
</dbReference>
<dbReference type="PANTHER" id="PTHR30041">
    <property type="entry name" value="ARSENATE REDUCTASE"/>
    <property type="match status" value="1"/>
</dbReference>
<sequence>MAVVTFWEKPGCAGNARQKALLEASGHTVQARDLRAEHWTAATLRRFFGARPVAAWFNRSSPRVKSGEVQPEQLDEAAALALMLADPLLIRRPLLQVGERCEAGFDPILVAGWIGLTGERPWLGDACQHPQGPPCAEPVAITPAGE</sequence>
<accession>A0A5M6IYZ6</accession>
<gene>
    <name evidence="3" type="ORF">F1189_05495</name>
</gene>
<dbReference type="OrthoDB" id="9803749at2"/>